<reference evidence="8" key="1">
    <citation type="journal article" date="2019" name="Int. J. Syst. Evol. Microbiol.">
        <title>The Global Catalogue of Microorganisms (GCM) 10K type strain sequencing project: providing services to taxonomists for standard genome sequencing and annotation.</title>
        <authorList>
            <consortium name="The Broad Institute Genomics Platform"/>
            <consortium name="The Broad Institute Genome Sequencing Center for Infectious Disease"/>
            <person name="Wu L."/>
            <person name="Ma J."/>
        </authorList>
    </citation>
    <scope>NUCLEOTIDE SEQUENCE [LARGE SCALE GENOMIC DNA]</scope>
    <source>
        <strain evidence="8">CGMCC 1.19062</strain>
    </source>
</reference>
<dbReference type="Gene3D" id="2.40.10.350">
    <property type="entry name" value="Rod shape-determining protein MreC, domain 2"/>
    <property type="match status" value="1"/>
</dbReference>
<dbReference type="NCBIfam" id="TIGR00219">
    <property type="entry name" value="mreC"/>
    <property type="match status" value="1"/>
</dbReference>
<dbReference type="EMBL" id="JBHUIP010000013">
    <property type="protein sequence ID" value="MFD2264399.1"/>
    <property type="molecule type" value="Genomic_DNA"/>
</dbReference>
<evidence type="ECO:0000256" key="4">
    <source>
        <dbReference type="ARBA" id="ARBA00032089"/>
    </source>
</evidence>
<dbReference type="InterPro" id="IPR007221">
    <property type="entry name" value="MreC"/>
</dbReference>
<dbReference type="RefSeq" id="WP_379877481.1">
    <property type="nucleotide sequence ID" value="NZ_JBHUIP010000013.1"/>
</dbReference>
<dbReference type="PANTHER" id="PTHR34138:SF1">
    <property type="entry name" value="CELL SHAPE-DETERMINING PROTEIN MREC"/>
    <property type="match status" value="1"/>
</dbReference>
<evidence type="ECO:0000259" key="6">
    <source>
        <dbReference type="Pfam" id="PF04085"/>
    </source>
</evidence>
<evidence type="ECO:0000256" key="2">
    <source>
        <dbReference type="ARBA" id="ARBA00013855"/>
    </source>
</evidence>
<keyword evidence="8" id="KW-1185">Reference proteome</keyword>
<dbReference type="Gene3D" id="2.40.10.340">
    <property type="entry name" value="Rod shape-determining protein MreC, domain 1"/>
    <property type="match status" value="1"/>
</dbReference>
<protein>
    <recommendedName>
        <fullName evidence="2 5">Cell shape-determining protein MreC</fullName>
    </recommendedName>
    <alternativeName>
        <fullName evidence="4 5">Cell shape protein MreC</fullName>
    </alternativeName>
</protein>
<name>A0ABW5DVA4_9PROT</name>
<evidence type="ECO:0000313" key="7">
    <source>
        <dbReference type="EMBL" id="MFD2264399.1"/>
    </source>
</evidence>
<evidence type="ECO:0000256" key="1">
    <source>
        <dbReference type="ARBA" id="ARBA00009369"/>
    </source>
</evidence>
<sequence>MTAPLRVAAHRVAFAGLVAISLMLLVVSRAEFGVLEQARMATVDFFAPLHRFLSRPVDAINETALEARTLLDLRSENQALRAEVTKLRNWYDAAQRLDAENRALRDMLNYAPPPEGNQITGRVIADAGGSYVRNVLVSVGADHGVSKGQAAVTGEGMVGRVTEVGSQTSRVLLITDLNSKVPVIVEGSRERAVLAGDNSAVPKLLYLRQEAQIQLGDRVVTSGHGGLLPPGLPIGVVSQISERGVLVRPYADWQRLEHIRLLDYGLTGPFDPRAKLELKATGPQP</sequence>
<dbReference type="InterPro" id="IPR042177">
    <property type="entry name" value="Cell/Rod_1"/>
</dbReference>
<dbReference type="PANTHER" id="PTHR34138">
    <property type="entry name" value="CELL SHAPE-DETERMINING PROTEIN MREC"/>
    <property type="match status" value="1"/>
</dbReference>
<dbReference type="InterPro" id="IPR042175">
    <property type="entry name" value="Cell/Rod_MreC_2"/>
</dbReference>
<gene>
    <name evidence="7" type="primary">mreC</name>
    <name evidence="7" type="ORF">ACFSM5_15960</name>
</gene>
<feature type="domain" description="Rod shape-determining protein MreC beta-barrel core" evidence="6">
    <location>
        <begin position="123"/>
        <end position="262"/>
    </location>
</feature>
<dbReference type="InterPro" id="IPR055342">
    <property type="entry name" value="MreC_beta-barrel_core"/>
</dbReference>
<evidence type="ECO:0000256" key="3">
    <source>
        <dbReference type="ARBA" id="ARBA00022960"/>
    </source>
</evidence>
<dbReference type="PIRSF" id="PIRSF038471">
    <property type="entry name" value="MreC"/>
    <property type="match status" value="1"/>
</dbReference>
<organism evidence="7 8">
    <name type="scientific">Lacibacterium aquatile</name>
    <dbReference type="NCBI Taxonomy" id="1168082"/>
    <lineage>
        <taxon>Bacteria</taxon>
        <taxon>Pseudomonadati</taxon>
        <taxon>Pseudomonadota</taxon>
        <taxon>Alphaproteobacteria</taxon>
        <taxon>Rhodospirillales</taxon>
        <taxon>Rhodospirillaceae</taxon>
    </lineage>
</organism>
<comment type="similarity">
    <text evidence="1 5">Belongs to the MreC family.</text>
</comment>
<evidence type="ECO:0000313" key="8">
    <source>
        <dbReference type="Proteomes" id="UP001597295"/>
    </source>
</evidence>
<evidence type="ECO:0000256" key="5">
    <source>
        <dbReference type="PIRNR" id="PIRNR038471"/>
    </source>
</evidence>
<dbReference type="Pfam" id="PF04085">
    <property type="entry name" value="MreC"/>
    <property type="match status" value="1"/>
</dbReference>
<comment type="function">
    <text evidence="5">Involved in formation and maintenance of cell shape.</text>
</comment>
<accession>A0ABW5DVA4</accession>
<proteinExistence type="inferred from homology"/>
<keyword evidence="3 5" id="KW-0133">Cell shape</keyword>
<dbReference type="Proteomes" id="UP001597295">
    <property type="component" value="Unassembled WGS sequence"/>
</dbReference>
<comment type="caution">
    <text evidence="7">The sequence shown here is derived from an EMBL/GenBank/DDBJ whole genome shotgun (WGS) entry which is preliminary data.</text>
</comment>